<reference evidence="3" key="2">
    <citation type="submission" date="2015-01" db="EMBL/GenBank/DDBJ databases">
        <title>Evolutionary Origins and Diversification of the Mycorrhizal Mutualists.</title>
        <authorList>
            <consortium name="DOE Joint Genome Institute"/>
            <consortium name="Mycorrhizal Genomics Consortium"/>
            <person name="Kohler A."/>
            <person name="Kuo A."/>
            <person name="Nagy L.G."/>
            <person name="Floudas D."/>
            <person name="Copeland A."/>
            <person name="Barry K.W."/>
            <person name="Cichocki N."/>
            <person name="Veneault-Fourrey C."/>
            <person name="LaButti K."/>
            <person name="Lindquist E.A."/>
            <person name="Lipzen A."/>
            <person name="Lundell T."/>
            <person name="Morin E."/>
            <person name="Murat C."/>
            <person name="Riley R."/>
            <person name="Ohm R."/>
            <person name="Sun H."/>
            <person name="Tunlid A."/>
            <person name="Henrissat B."/>
            <person name="Grigoriev I.V."/>
            <person name="Hibbett D.S."/>
            <person name="Martin F."/>
        </authorList>
    </citation>
    <scope>NUCLEOTIDE SEQUENCE [LARGE SCALE GENOMIC DNA]</scope>
    <source>
        <strain evidence="3">Marx 270</strain>
    </source>
</reference>
<dbReference type="AlphaFoldDB" id="A0A0C3PKN3"/>
<sequence>MGPTGSGKSSFIDKATGCTGAGVGHDLTSCTSEIKVTRCVVEQSNVVLVDTPGFDGTMKSNLKVLDMISDWLNKEYQTGATLSALLYFHRISDNRMAGLPLGTLRVFRKLYGENSMQDVTLVTTMWDEVEDDVGQQRLAELKESYWKMMISQGAMSFEHMNTQASAMQLLVSIVHRKRVQEGVLLQQEILDLKLELREIATGLALCSHLEDLARRRMEALRRIEVARKGADEKTFLDLCKEYAQVQSQLNAALVEARALRMPPRNPLSKGIRIVWRSDDWG</sequence>
<dbReference type="Gene3D" id="3.40.50.300">
    <property type="entry name" value="P-loop containing nucleotide triphosphate hydrolases"/>
    <property type="match status" value="1"/>
</dbReference>
<dbReference type="GO" id="GO:0005525">
    <property type="term" value="F:GTP binding"/>
    <property type="evidence" value="ECO:0007669"/>
    <property type="project" value="InterPro"/>
</dbReference>
<dbReference type="InterPro" id="IPR027417">
    <property type="entry name" value="P-loop_NTPase"/>
</dbReference>
<gene>
    <name evidence="2" type="ORF">M404DRAFT_326824</name>
</gene>
<dbReference type="SUPFAM" id="SSF52540">
    <property type="entry name" value="P-loop containing nucleoside triphosphate hydrolases"/>
    <property type="match status" value="1"/>
</dbReference>
<reference evidence="2 3" key="1">
    <citation type="submission" date="2014-04" db="EMBL/GenBank/DDBJ databases">
        <authorList>
            <consortium name="DOE Joint Genome Institute"/>
            <person name="Kuo A."/>
            <person name="Kohler A."/>
            <person name="Costa M.D."/>
            <person name="Nagy L.G."/>
            <person name="Floudas D."/>
            <person name="Copeland A."/>
            <person name="Barry K.W."/>
            <person name="Cichocki N."/>
            <person name="Veneault-Fourrey C."/>
            <person name="LaButti K."/>
            <person name="Lindquist E.A."/>
            <person name="Lipzen A."/>
            <person name="Lundell T."/>
            <person name="Morin E."/>
            <person name="Murat C."/>
            <person name="Sun H."/>
            <person name="Tunlid A."/>
            <person name="Henrissat B."/>
            <person name="Grigoriev I.V."/>
            <person name="Hibbett D.S."/>
            <person name="Martin F."/>
            <person name="Nordberg H.P."/>
            <person name="Cantor M.N."/>
            <person name="Hua S.X."/>
        </authorList>
    </citation>
    <scope>NUCLEOTIDE SEQUENCE [LARGE SCALE GENOMIC DNA]</scope>
    <source>
        <strain evidence="2 3">Marx 270</strain>
    </source>
</reference>
<dbReference type="Proteomes" id="UP000054217">
    <property type="component" value="Unassembled WGS sequence"/>
</dbReference>
<dbReference type="HOGENOM" id="CLU_018003_0_0_1"/>
<name>A0A0C3PKN3_PISTI</name>
<dbReference type="OrthoDB" id="8954335at2759"/>
<protein>
    <recommendedName>
        <fullName evidence="1">G domain-containing protein</fullName>
    </recommendedName>
</protein>
<organism evidence="2 3">
    <name type="scientific">Pisolithus tinctorius Marx 270</name>
    <dbReference type="NCBI Taxonomy" id="870435"/>
    <lineage>
        <taxon>Eukaryota</taxon>
        <taxon>Fungi</taxon>
        <taxon>Dikarya</taxon>
        <taxon>Basidiomycota</taxon>
        <taxon>Agaricomycotina</taxon>
        <taxon>Agaricomycetes</taxon>
        <taxon>Agaricomycetidae</taxon>
        <taxon>Boletales</taxon>
        <taxon>Sclerodermatineae</taxon>
        <taxon>Pisolithaceae</taxon>
        <taxon>Pisolithus</taxon>
    </lineage>
</organism>
<proteinExistence type="predicted"/>
<dbReference type="InParanoid" id="A0A0C3PKN3"/>
<feature type="domain" description="G" evidence="1">
    <location>
        <begin position="1"/>
        <end position="62"/>
    </location>
</feature>
<evidence type="ECO:0000259" key="1">
    <source>
        <dbReference type="Pfam" id="PF01926"/>
    </source>
</evidence>
<dbReference type="InterPro" id="IPR006073">
    <property type="entry name" value="GTP-bd"/>
</dbReference>
<keyword evidence="3" id="KW-1185">Reference proteome</keyword>
<accession>A0A0C3PKN3</accession>
<dbReference type="EMBL" id="KN831956">
    <property type="protein sequence ID" value="KIO08804.1"/>
    <property type="molecule type" value="Genomic_DNA"/>
</dbReference>
<evidence type="ECO:0000313" key="2">
    <source>
        <dbReference type="EMBL" id="KIO08804.1"/>
    </source>
</evidence>
<evidence type="ECO:0000313" key="3">
    <source>
        <dbReference type="Proteomes" id="UP000054217"/>
    </source>
</evidence>
<dbReference type="Pfam" id="PF01926">
    <property type="entry name" value="MMR_HSR1"/>
    <property type="match status" value="1"/>
</dbReference>